<sequence>RDTQRFQYFGNMLLRQGGEIGYHGYNHMPLCLVGFDYQGDYDSYKLWESYEDMAEAMRELHAFCTELFPEESFRVYVPPSNILSAEGRKMLAEEFPDLVAVASLYLPGDIAYIQEFEVAEDGIVETPRIISGYILEPDVYVAALSELNFHLVNTHFQQPDDVLDEDRGAKLGWEEMYGRISQYMEWLYDSAPSIRNLTGTELAGAVQVYDMIEVKRAETEDSLQISLEGFSDEAWLMVRINEGMPGNVTGGSLEKLQEDLYLLKAVSPEIVIEIR</sequence>
<dbReference type="EMBL" id="DVON01000081">
    <property type="protein sequence ID" value="HIV12257.1"/>
    <property type="molecule type" value="Genomic_DNA"/>
</dbReference>
<name>A0A9D1NSY2_9FIRM</name>
<dbReference type="InterPro" id="IPR011330">
    <property type="entry name" value="Glyco_hydro/deAcase_b/a-brl"/>
</dbReference>
<reference evidence="1" key="1">
    <citation type="submission" date="2020-10" db="EMBL/GenBank/DDBJ databases">
        <authorList>
            <person name="Gilroy R."/>
        </authorList>
    </citation>
    <scope>NUCLEOTIDE SEQUENCE</scope>
    <source>
        <strain evidence="1">ChiBcec2-4451</strain>
    </source>
</reference>
<accession>A0A9D1NSY2</accession>
<reference evidence="1" key="2">
    <citation type="journal article" date="2021" name="PeerJ">
        <title>Extensive microbial diversity within the chicken gut microbiome revealed by metagenomics and culture.</title>
        <authorList>
            <person name="Gilroy R."/>
            <person name="Ravi A."/>
            <person name="Getino M."/>
            <person name="Pursley I."/>
            <person name="Horton D.L."/>
            <person name="Alikhan N.F."/>
            <person name="Baker D."/>
            <person name="Gharbi K."/>
            <person name="Hall N."/>
            <person name="Watson M."/>
            <person name="Adriaenssens E.M."/>
            <person name="Foster-Nyarko E."/>
            <person name="Jarju S."/>
            <person name="Secka A."/>
            <person name="Antonio M."/>
            <person name="Oren A."/>
            <person name="Chaudhuri R.R."/>
            <person name="La Ragione R."/>
            <person name="Hildebrand F."/>
            <person name="Pallen M.J."/>
        </authorList>
    </citation>
    <scope>NUCLEOTIDE SEQUENCE</scope>
    <source>
        <strain evidence="1">ChiBcec2-4451</strain>
    </source>
</reference>
<gene>
    <name evidence="1" type="ORF">IAA63_03840</name>
</gene>
<dbReference type="AlphaFoldDB" id="A0A9D1NSY2"/>
<proteinExistence type="predicted"/>
<dbReference type="SUPFAM" id="SSF88713">
    <property type="entry name" value="Glycoside hydrolase/deacetylase"/>
    <property type="match status" value="1"/>
</dbReference>
<dbReference type="Pfam" id="PF09960">
    <property type="entry name" value="DUF2194"/>
    <property type="match status" value="1"/>
</dbReference>
<protein>
    <submittedName>
        <fullName evidence="1">DUF2194 domain-containing protein</fullName>
    </submittedName>
</protein>
<dbReference type="InterPro" id="IPR018695">
    <property type="entry name" value="DUF2194"/>
</dbReference>
<feature type="non-terminal residue" evidence="1">
    <location>
        <position position="1"/>
    </location>
</feature>
<organism evidence="1 2">
    <name type="scientific">Candidatus Pullilachnospira stercoravium</name>
    <dbReference type="NCBI Taxonomy" id="2840913"/>
    <lineage>
        <taxon>Bacteria</taxon>
        <taxon>Bacillati</taxon>
        <taxon>Bacillota</taxon>
        <taxon>Clostridia</taxon>
        <taxon>Lachnospirales</taxon>
        <taxon>Lachnospiraceae</taxon>
        <taxon>Lachnospiraceae incertae sedis</taxon>
        <taxon>Candidatus Pullilachnospira</taxon>
    </lineage>
</organism>
<dbReference type="GO" id="GO:0005975">
    <property type="term" value="P:carbohydrate metabolic process"/>
    <property type="evidence" value="ECO:0007669"/>
    <property type="project" value="InterPro"/>
</dbReference>
<evidence type="ECO:0000313" key="1">
    <source>
        <dbReference type="EMBL" id="HIV12257.1"/>
    </source>
</evidence>
<comment type="caution">
    <text evidence="1">The sequence shown here is derived from an EMBL/GenBank/DDBJ whole genome shotgun (WGS) entry which is preliminary data.</text>
</comment>
<dbReference type="Proteomes" id="UP000886723">
    <property type="component" value="Unassembled WGS sequence"/>
</dbReference>
<evidence type="ECO:0000313" key="2">
    <source>
        <dbReference type="Proteomes" id="UP000886723"/>
    </source>
</evidence>